<comment type="function">
    <text evidence="7">Responsible for the coupling of flagellin expression to flagellar assembly by preventing expression of the flagellin genes when a component of the middle class of proteins is defective. It negatively regulates flagellar genes by inhibiting the activity of FliA by directly binding to FliA.</text>
</comment>
<name>A0A2K4MS61_9NEIS</name>
<feature type="compositionally biased region" description="Polar residues" evidence="9">
    <location>
        <begin position="7"/>
        <end position="24"/>
    </location>
</feature>
<dbReference type="Proteomes" id="UP000236416">
    <property type="component" value="Unassembled WGS sequence"/>
</dbReference>
<evidence type="ECO:0000259" key="10">
    <source>
        <dbReference type="Pfam" id="PF04316"/>
    </source>
</evidence>
<comment type="caution">
    <text evidence="11">The sequence shown here is derived from an EMBL/GenBank/DDBJ whole genome shotgun (WGS) entry which is preliminary data.</text>
</comment>
<evidence type="ECO:0000313" key="12">
    <source>
        <dbReference type="Proteomes" id="UP000236416"/>
    </source>
</evidence>
<keyword evidence="11" id="KW-0969">Cilium</keyword>
<protein>
    <recommendedName>
        <fullName evidence="2">Negative regulator of flagellin synthesis</fullName>
    </recommendedName>
    <alternativeName>
        <fullName evidence="8">Anti-sigma-28 factor</fullName>
    </alternativeName>
</protein>
<evidence type="ECO:0000256" key="8">
    <source>
        <dbReference type="ARBA" id="ARBA00030117"/>
    </source>
</evidence>
<keyword evidence="3" id="KW-0678">Repressor</keyword>
<keyword evidence="11" id="KW-0966">Cell projection</keyword>
<proteinExistence type="inferred from homology"/>
<evidence type="ECO:0000256" key="7">
    <source>
        <dbReference type="ARBA" id="ARBA00024739"/>
    </source>
</evidence>
<keyword evidence="12" id="KW-1185">Reference proteome</keyword>
<dbReference type="InterPro" id="IPR035890">
    <property type="entry name" value="Anti-sigma-28_factor_FlgM_sf"/>
</dbReference>
<dbReference type="AlphaFoldDB" id="A0A2K4MS61"/>
<evidence type="ECO:0000256" key="2">
    <source>
        <dbReference type="ARBA" id="ARBA00017823"/>
    </source>
</evidence>
<dbReference type="Pfam" id="PF04316">
    <property type="entry name" value="FlgM"/>
    <property type="match status" value="1"/>
</dbReference>
<dbReference type="NCBIfam" id="TIGR03824">
    <property type="entry name" value="FlgM_jcvi"/>
    <property type="match status" value="1"/>
</dbReference>
<evidence type="ECO:0000256" key="9">
    <source>
        <dbReference type="SAM" id="MobiDB-lite"/>
    </source>
</evidence>
<evidence type="ECO:0000256" key="4">
    <source>
        <dbReference type="ARBA" id="ARBA00022795"/>
    </source>
</evidence>
<keyword evidence="11" id="KW-0282">Flagellum</keyword>
<evidence type="ECO:0000313" key="11">
    <source>
        <dbReference type="EMBL" id="POA99595.1"/>
    </source>
</evidence>
<dbReference type="GO" id="GO:0044781">
    <property type="term" value="P:bacterial-type flagellum organization"/>
    <property type="evidence" value="ECO:0007669"/>
    <property type="project" value="UniProtKB-KW"/>
</dbReference>
<keyword evidence="5" id="KW-0805">Transcription regulation</keyword>
<evidence type="ECO:0000256" key="5">
    <source>
        <dbReference type="ARBA" id="ARBA00023015"/>
    </source>
</evidence>
<dbReference type="EMBL" id="PPTF01000019">
    <property type="protein sequence ID" value="POA99595.1"/>
    <property type="molecule type" value="Genomic_DNA"/>
</dbReference>
<feature type="domain" description="Anti-sigma-28 factor FlgM C-terminal" evidence="10">
    <location>
        <begin position="37"/>
        <end position="91"/>
    </location>
</feature>
<feature type="region of interest" description="Disordered" evidence="9">
    <location>
        <begin position="1"/>
        <end position="39"/>
    </location>
</feature>
<evidence type="ECO:0000256" key="1">
    <source>
        <dbReference type="ARBA" id="ARBA00005322"/>
    </source>
</evidence>
<dbReference type="SUPFAM" id="SSF101498">
    <property type="entry name" value="Anti-sigma factor FlgM"/>
    <property type="match status" value="1"/>
</dbReference>
<keyword evidence="4" id="KW-1005">Bacterial flagellum biogenesis</keyword>
<reference evidence="11 12" key="1">
    <citation type="submission" date="2018-01" db="EMBL/GenBank/DDBJ databases">
        <title>Genomic Sequence of Chromobacterium MWU13-2610 from wild cranberry bogs within the Cape Cod National Seashore.</title>
        <authorList>
            <person name="O'Hara-Hanley K."/>
            <person name="Soby S."/>
            <person name="Harrison A."/>
        </authorList>
    </citation>
    <scope>NUCLEOTIDE SEQUENCE [LARGE SCALE GENOMIC DNA]</scope>
    <source>
        <strain evidence="11 12">MWU13-2610</strain>
    </source>
</reference>
<feature type="compositionally biased region" description="Low complexity" evidence="9">
    <location>
        <begin position="25"/>
        <end position="38"/>
    </location>
</feature>
<sequence>MKIDNSGKLSGTYSTQSKTTPRAPSSSSTSDSSASSDSVKINSVASRLSAIGNDPSAQQPSFDAAKVESIKSAIANGSFSINADKIADGLISSAQELLHG</sequence>
<evidence type="ECO:0000256" key="6">
    <source>
        <dbReference type="ARBA" id="ARBA00023163"/>
    </source>
</evidence>
<accession>A0A2K4MS61</accession>
<organism evidence="11 12">
    <name type="scientific">Chromobacterium sinusclupearum</name>
    <dbReference type="NCBI Taxonomy" id="2077146"/>
    <lineage>
        <taxon>Bacteria</taxon>
        <taxon>Pseudomonadati</taxon>
        <taxon>Pseudomonadota</taxon>
        <taxon>Betaproteobacteria</taxon>
        <taxon>Neisseriales</taxon>
        <taxon>Chromobacteriaceae</taxon>
        <taxon>Chromobacterium</taxon>
    </lineage>
</organism>
<dbReference type="GO" id="GO:0045892">
    <property type="term" value="P:negative regulation of DNA-templated transcription"/>
    <property type="evidence" value="ECO:0007669"/>
    <property type="project" value="InterPro"/>
</dbReference>
<keyword evidence="6" id="KW-0804">Transcription</keyword>
<evidence type="ECO:0000256" key="3">
    <source>
        <dbReference type="ARBA" id="ARBA00022491"/>
    </source>
</evidence>
<gene>
    <name evidence="11" type="primary">flgM</name>
    <name evidence="11" type="ORF">C2134_05825</name>
</gene>
<dbReference type="RefSeq" id="WP_103318277.1">
    <property type="nucleotide sequence ID" value="NZ_PPTF01000019.1"/>
</dbReference>
<dbReference type="InterPro" id="IPR007412">
    <property type="entry name" value="FlgM"/>
</dbReference>
<dbReference type="InterPro" id="IPR031316">
    <property type="entry name" value="FlgM_C"/>
</dbReference>
<comment type="similarity">
    <text evidence="1">Belongs to the FlgM family.</text>
</comment>